<feature type="compositionally biased region" description="Low complexity" evidence="1">
    <location>
        <begin position="983"/>
        <end position="995"/>
    </location>
</feature>
<organism evidence="2 3">
    <name type="scientific">Chytriomyces confervae</name>
    <dbReference type="NCBI Taxonomy" id="246404"/>
    <lineage>
        <taxon>Eukaryota</taxon>
        <taxon>Fungi</taxon>
        <taxon>Fungi incertae sedis</taxon>
        <taxon>Chytridiomycota</taxon>
        <taxon>Chytridiomycota incertae sedis</taxon>
        <taxon>Chytridiomycetes</taxon>
        <taxon>Chytridiales</taxon>
        <taxon>Chytriomycetaceae</taxon>
        <taxon>Chytriomyces</taxon>
    </lineage>
</organism>
<proteinExistence type="predicted"/>
<evidence type="ECO:0000313" key="2">
    <source>
        <dbReference type="EMBL" id="TPX77467.1"/>
    </source>
</evidence>
<dbReference type="Proteomes" id="UP000320333">
    <property type="component" value="Unassembled WGS sequence"/>
</dbReference>
<gene>
    <name evidence="2" type="ORF">CcCBS67573_g01239</name>
</gene>
<protein>
    <submittedName>
        <fullName evidence="2">Uncharacterized protein</fullName>
    </submittedName>
</protein>
<sequence>MSSAPEANALQNGFVRLNRNLTLVPGISSDLTQSVFGNWLPLCPAVFSPAGDVFHALTDSEGHAKIIRYNLAEPAKLTSIPIPPVRTGEKFNVATGNLDDSNYPMASLIHSGLGVTAFLWLQDSDESPSGTFINIVSLDLGSANPILSLTSLPYLSNYQEFRPFLAAPGNLIFSLASTSTGVPCILRISLAKGASSITDCQALTKFGTNSTSTFMSLAAMDSSASRLLISADGFGYIGSWTELPDLNPISSTNSSSIGTRSNTRVRSINTSPLQKQPYTANGTIFPNFVVSTDLTSTVRFFGVPKNAATSDAWTLLWTVNPQMYPVLAGSIGGRNSSAFPVGYDDERQWVYVCAAADNRAQNDGHLLAFATYSGDVVWGGDDTGSIPCYRDSILGINDGNGISSGARVLAASVTEGTVSLYGLTGNIERVVTEYTQKLWSLPSVARAPYAFSPRLWVASNADAGILVTDSLLVGFGGALKSGPAPVPAVDAIRPLTYENVFRPTTSHKFSVKPTATSTLPHSSNASGTALGQAGANDGSGPLSTVAIALLVAGLILFFVFMIPSQDKISLLETLPVRYPNFSRIPFSFNPSLYTLASCTYPILSVETGNSSTPSPDLLEAPSAKPSRHPSDPDMSLPHHQKLPLTAQQAPETVKESANDESPDVNSKILSSSGSAVLSNKDDLLTTKRLSYSQASSKKRNNSAFSIFFPDRLNRERRESAFSTDTVIASAPRGQPRRESSGTIASSTATIKPIGLTGVVHQSDLSVMRDVGSESDVTVTMSNANVQNQTLDASLLGRSAIFKPDSSKENDGTTQAKTTAIISSSSGPSARGSIASTAFTHMEPLPPTAVLLSQSATTKAQLESQDLSTPKSNLQHSLPKQSKAGFDRPDSSLLFYSSAVEAAAAAAAARNSSTTPGETSYYSYDGYDASMPSSSMDLSSDQARVSVLSTSSADTINSRAEKPRLASSIGSNDQKAFGRRFWNSNSPPSRSSPESSIKTDRRRKVNSNTGVHQSENNPVIVKGLRSNPTLLPHELAALSADDDQTEDESVYESGASFVTAPESLYQRSLHSSGHSFSHRGNIESDAENDGYVTASSSLSTASGSKESDGYATALDDYDHNK</sequence>
<feature type="region of interest" description="Disordered" evidence="1">
    <location>
        <begin position="950"/>
        <end position="969"/>
    </location>
</feature>
<feature type="region of interest" description="Disordered" evidence="1">
    <location>
        <begin position="976"/>
        <end position="1019"/>
    </location>
</feature>
<dbReference type="EMBL" id="QEAP01000020">
    <property type="protein sequence ID" value="TPX77467.1"/>
    <property type="molecule type" value="Genomic_DNA"/>
</dbReference>
<keyword evidence="3" id="KW-1185">Reference proteome</keyword>
<accession>A0A507FR37</accession>
<dbReference type="OrthoDB" id="2158393at2759"/>
<feature type="region of interest" description="Disordered" evidence="1">
    <location>
        <begin position="853"/>
        <end position="884"/>
    </location>
</feature>
<name>A0A507FR37_9FUNG</name>
<feature type="region of interest" description="Disordered" evidence="1">
    <location>
        <begin position="608"/>
        <end position="670"/>
    </location>
</feature>
<evidence type="ECO:0000256" key="1">
    <source>
        <dbReference type="SAM" id="MobiDB-lite"/>
    </source>
</evidence>
<comment type="caution">
    <text evidence="2">The sequence shown here is derived from an EMBL/GenBank/DDBJ whole genome shotgun (WGS) entry which is preliminary data.</text>
</comment>
<reference evidence="2 3" key="1">
    <citation type="journal article" date="2019" name="Sci. Rep.">
        <title>Comparative genomics of chytrid fungi reveal insights into the obligate biotrophic and pathogenic lifestyle of Synchytrium endobioticum.</title>
        <authorList>
            <person name="van de Vossenberg B.T.L.H."/>
            <person name="Warris S."/>
            <person name="Nguyen H.D.T."/>
            <person name="van Gent-Pelzer M.P.E."/>
            <person name="Joly D.L."/>
            <person name="van de Geest H.C."/>
            <person name="Bonants P.J.M."/>
            <person name="Smith D.S."/>
            <person name="Levesque C.A."/>
            <person name="van der Lee T.A.J."/>
        </authorList>
    </citation>
    <scope>NUCLEOTIDE SEQUENCE [LARGE SCALE GENOMIC DNA]</scope>
    <source>
        <strain evidence="2 3">CBS 675.73</strain>
    </source>
</reference>
<feature type="compositionally biased region" description="Polar residues" evidence="1">
    <location>
        <begin position="1005"/>
        <end position="1016"/>
    </location>
</feature>
<feature type="compositionally biased region" description="Low complexity" evidence="1">
    <location>
        <begin position="1094"/>
        <end position="1103"/>
    </location>
</feature>
<feature type="region of interest" description="Disordered" evidence="1">
    <location>
        <begin position="1067"/>
        <end position="1120"/>
    </location>
</feature>
<feature type="compositionally biased region" description="Polar residues" evidence="1">
    <location>
        <begin position="853"/>
        <end position="879"/>
    </location>
</feature>
<dbReference type="AlphaFoldDB" id="A0A507FR37"/>
<evidence type="ECO:0000313" key="3">
    <source>
        <dbReference type="Proteomes" id="UP000320333"/>
    </source>
</evidence>